<dbReference type="EMBL" id="SMSJ01000050">
    <property type="protein sequence ID" value="TDH59901.1"/>
    <property type="molecule type" value="Genomic_DNA"/>
</dbReference>
<keyword evidence="1 3" id="KW-0378">Hydrolase</keyword>
<evidence type="ECO:0000313" key="4">
    <source>
        <dbReference type="Proteomes" id="UP000295096"/>
    </source>
</evidence>
<name>A0A4R5QBW7_9PROT</name>
<accession>A0A4R5QBW7</accession>
<dbReference type="PANTHER" id="PTHR43329">
    <property type="entry name" value="EPOXIDE HYDROLASE"/>
    <property type="match status" value="1"/>
</dbReference>
<dbReference type="InterPro" id="IPR000639">
    <property type="entry name" value="Epox_hydrolase-like"/>
</dbReference>
<sequence length="283" mass="31427">MDLHHAEADLGEVRLHYVTAGAGPAVLLLHGWPQSWRMWEAIIPGLAARHRVVAPDLRGLGDSSRPAGGYDKKTVSNDLWRLMAEVLGERRFFLVGHDWGGPTAFSLAAQHRDAVRRMAIFDAPVPGDGSPVFHAGRWHHGFHWEDGLAEALTAGREEVYLRFFYRTFGGRPDCVPEAAQRDYIRAYSQPGAMHAGFEYYRAMRQDVADNEAMLARDGTLRMPVLCYGGPLGRGRGLGAIESWRRVAEDVRGGIAEGCGHWIPEERPDWVTAQLLEFFAGEAG</sequence>
<organism evidence="3 4">
    <name type="scientific">Dankookia rubra</name>
    <dbReference type="NCBI Taxonomy" id="1442381"/>
    <lineage>
        <taxon>Bacteria</taxon>
        <taxon>Pseudomonadati</taxon>
        <taxon>Pseudomonadota</taxon>
        <taxon>Alphaproteobacteria</taxon>
        <taxon>Acetobacterales</taxon>
        <taxon>Roseomonadaceae</taxon>
        <taxon>Dankookia</taxon>
    </lineage>
</organism>
<reference evidence="3 4" key="1">
    <citation type="journal article" date="2016" name="J. Microbiol.">
        <title>Dankookia rubra gen. nov., sp. nov., an alphaproteobacterium isolated from sediment of a shallow stream.</title>
        <authorList>
            <person name="Kim W.H."/>
            <person name="Kim D.H."/>
            <person name="Kang K."/>
            <person name="Ahn T.Y."/>
        </authorList>
    </citation>
    <scope>NUCLEOTIDE SEQUENCE [LARGE SCALE GENOMIC DNA]</scope>
    <source>
        <strain evidence="3 4">JCM30602</strain>
    </source>
</reference>
<comment type="caution">
    <text evidence="3">The sequence shown here is derived from an EMBL/GenBank/DDBJ whole genome shotgun (WGS) entry which is preliminary data.</text>
</comment>
<proteinExistence type="predicted"/>
<evidence type="ECO:0000256" key="1">
    <source>
        <dbReference type="ARBA" id="ARBA00022801"/>
    </source>
</evidence>
<dbReference type="InterPro" id="IPR029058">
    <property type="entry name" value="AB_hydrolase_fold"/>
</dbReference>
<dbReference type="InterPro" id="IPR000073">
    <property type="entry name" value="AB_hydrolase_1"/>
</dbReference>
<evidence type="ECO:0000313" key="3">
    <source>
        <dbReference type="EMBL" id="TDH59901.1"/>
    </source>
</evidence>
<dbReference type="SUPFAM" id="SSF53474">
    <property type="entry name" value="alpha/beta-Hydrolases"/>
    <property type="match status" value="1"/>
</dbReference>
<evidence type="ECO:0000259" key="2">
    <source>
        <dbReference type="Pfam" id="PF00561"/>
    </source>
</evidence>
<dbReference type="GO" id="GO:0016787">
    <property type="term" value="F:hydrolase activity"/>
    <property type="evidence" value="ECO:0007669"/>
    <property type="project" value="UniProtKB-KW"/>
</dbReference>
<gene>
    <name evidence="3" type="ORF">E2C06_24995</name>
</gene>
<keyword evidence="4" id="KW-1185">Reference proteome</keyword>
<dbReference type="Proteomes" id="UP000295096">
    <property type="component" value="Unassembled WGS sequence"/>
</dbReference>
<dbReference type="PRINTS" id="PR00111">
    <property type="entry name" value="ABHYDROLASE"/>
</dbReference>
<dbReference type="PRINTS" id="PR00412">
    <property type="entry name" value="EPOXHYDRLASE"/>
</dbReference>
<feature type="domain" description="AB hydrolase-1" evidence="2">
    <location>
        <begin position="24"/>
        <end position="267"/>
    </location>
</feature>
<dbReference type="Pfam" id="PF00561">
    <property type="entry name" value="Abhydrolase_1"/>
    <property type="match status" value="1"/>
</dbReference>
<protein>
    <submittedName>
        <fullName evidence="3">Alpha/beta hydrolase</fullName>
    </submittedName>
</protein>
<dbReference type="AlphaFoldDB" id="A0A4R5QBW7"/>
<dbReference type="Gene3D" id="3.40.50.1820">
    <property type="entry name" value="alpha/beta hydrolase"/>
    <property type="match status" value="1"/>
</dbReference>
<dbReference type="OrthoDB" id="9812774at2"/>
<dbReference type="RefSeq" id="WP_133291310.1">
    <property type="nucleotide sequence ID" value="NZ_SMSJ01000050.1"/>
</dbReference>